<dbReference type="Pfam" id="PF11051">
    <property type="entry name" value="Mannosyl_trans3"/>
    <property type="match status" value="1"/>
</dbReference>
<dbReference type="GO" id="GO:0005794">
    <property type="term" value="C:Golgi apparatus"/>
    <property type="evidence" value="ECO:0007669"/>
    <property type="project" value="TreeGrafter"/>
</dbReference>
<keyword evidence="8 11" id="KW-0472">Membrane</keyword>
<dbReference type="PANTHER" id="PTHR31392">
    <property type="entry name" value="ALPHA-1,3-MANNOSYLTRANSFERASE MNN1-RELATED"/>
    <property type="match status" value="1"/>
</dbReference>
<evidence type="ECO:0000256" key="1">
    <source>
        <dbReference type="ARBA" id="ARBA00004606"/>
    </source>
</evidence>
<evidence type="ECO:0000256" key="5">
    <source>
        <dbReference type="ARBA" id="ARBA00022692"/>
    </source>
</evidence>
<dbReference type="AlphaFoldDB" id="A0A0P1BIL9"/>
<dbReference type="GO" id="GO:0016020">
    <property type="term" value="C:membrane"/>
    <property type="evidence" value="ECO:0007669"/>
    <property type="project" value="UniProtKB-SubCell"/>
</dbReference>
<reference evidence="12 13" key="1">
    <citation type="submission" date="2014-09" db="EMBL/GenBank/DDBJ databases">
        <authorList>
            <person name="Magalhaes I.L.F."/>
            <person name="Oliveira U."/>
            <person name="Santos F.R."/>
            <person name="Vidigal T.H.D.A."/>
            <person name="Brescovit A.D."/>
            <person name="Santos A.J."/>
        </authorList>
    </citation>
    <scope>NUCLEOTIDE SEQUENCE [LARGE SCALE GENOMIC DNA]</scope>
</reference>
<dbReference type="SUPFAM" id="SSF53448">
    <property type="entry name" value="Nucleotide-diphospho-sugar transferases"/>
    <property type="match status" value="1"/>
</dbReference>
<keyword evidence="3" id="KW-0328">Glycosyltransferase</keyword>
<keyword evidence="4" id="KW-0808">Transferase</keyword>
<name>A0A0P1BIL9_9BASI</name>
<evidence type="ECO:0000313" key="13">
    <source>
        <dbReference type="Proteomes" id="UP000054845"/>
    </source>
</evidence>
<feature type="transmembrane region" description="Helical" evidence="11">
    <location>
        <begin position="123"/>
        <end position="143"/>
    </location>
</feature>
<dbReference type="PANTHER" id="PTHR31392:SF1">
    <property type="entry name" value="ALPHA-1,3-MANNOSYLTRANSFERASE MNN1-RELATED"/>
    <property type="match status" value="1"/>
</dbReference>
<dbReference type="GO" id="GO:0006493">
    <property type="term" value="P:protein O-linked glycosylation"/>
    <property type="evidence" value="ECO:0007669"/>
    <property type="project" value="TreeGrafter"/>
</dbReference>
<sequence length="649" mass="73809">MDKTDGRAQFFSAVFAFIQATVDFFRKRVGRQPSVDVAPRCPLNTTPIEMHVDPASPLTLKMRTAAFGPRERLPARHGDESFELSPKPQRQSFESPMQRPWELSYKQSAAPSPRILWFTTRRFLLSLDGLALAVFALLAWRYLLFPSRDIDVSGMQAKASTDSYFLDLWVKHVTDHPIRARDRTGFSEMGLRTSMYAHLLADPSLPDFEEYERKLWPFIPGIASLRKSYFEGARYASEKRPKTRGIVMSLGKNDFDFAIQYISIIRDHYRSNIPIELYYYGEDDLPPHMRHYLTTEFPNVSTVDLEALGFFDENLTQLKRQGFALKPFALVATNFTEVMLADADAVLLASPEEFFEQKGFKETGTLFFHDRDHVRAGAAAIIHEFMNSNLEARGPSERLAKSAFWQRKGIYEQESGIVVVDKSRMEVFAALLFSAWQNTGEVRRRTTYRIFWGDKETFWLAFELAGFQYFFVKHYAGAIGREHAAHAEGFCSEHPFHVFDAPGTTISDGSHAASNLTQAKAEAEAAASALLMADVENQDPKSTAVQLARKEARKVKPAWFNGSLLELKKISRELYISPTAWAIDGQWEFLEDSELWCLRNYTAMPMSEHGLDRNIQQLISTGQRGLVRSNAAMSRGEFAPRGEEMDIPA</sequence>
<organism evidence="12 13">
    <name type="scientific">Ceraceosorus bombacis</name>
    <dbReference type="NCBI Taxonomy" id="401625"/>
    <lineage>
        <taxon>Eukaryota</taxon>
        <taxon>Fungi</taxon>
        <taxon>Dikarya</taxon>
        <taxon>Basidiomycota</taxon>
        <taxon>Ustilaginomycotina</taxon>
        <taxon>Exobasidiomycetes</taxon>
        <taxon>Ceraceosorales</taxon>
        <taxon>Ceraceosoraceae</taxon>
        <taxon>Ceraceosorus</taxon>
    </lineage>
</organism>
<proteinExistence type="inferred from homology"/>
<evidence type="ECO:0000313" key="12">
    <source>
        <dbReference type="EMBL" id="CEH15483.1"/>
    </source>
</evidence>
<dbReference type="OrthoDB" id="430354at2759"/>
<evidence type="ECO:0000256" key="9">
    <source>
        <dbReference type="ARBA" id="ARBA00023180"/>
    </source>
</evidence>
<dbReference type="Proteomes" id="UP000054845">
    <property type="component" value="Unassembled WGS sequence"/>
</dbReference>
<evidence type="ECO:0000256" key="10">
    <source>
        <dbReference type="SAM" id="MobiDB-lite"/>
    </source>
</evidence>
<dbReference type="InterPro" id="IPR022751">
    <property type="entry name" value="Alpha_mannosyltransferase"/>
</dbReference>
<dbReference type="STRING" id="401625.A0A0P1BIL9"/>
<comment type="subcellular location">
    <subcellularLocation>
        <location evidence="1">Membrane</location>
        <topology evidence="1">Single-pass type II membrane protein</topology>
    </subcellularLocation>
</comment>
<dbReference type="GO" id="GO:0000033">
    <property type="term" value="F:alpha-1,3-mannosyltransferase activity"/>
    <property type="evidence" value="ECO:0007669"/>
    <property type="project" value="TreeGrafter"/>
</dbReference>
<accession>A0A0P1BIL9</accession>
<evidence type="ECO:0000256" key="11">
    <source>
        <dbReference type="SAM" id="Phobius"/>
    </source>
</evidence>
<evidence type="ECO:0000256" key="6">
    <source>
        <dbReference type="ARBA" id="ARBA00022968"/>
    </source>
</evidence>
<dbReference type="EMBL" id="CCYA01000264">
    <property type="protein sequence ID" value="CEH15483.1"/>
    <property type="molecule type" value="Genomic_DNA"/>
</dbReference>
<evidence type="ECO:0000256" key="4">
    <source>
        <dbReference type="ARBA" id="ARBA00022679"/>
    </source>
</evidence>
<keyword evidence="6" id="KW-0735">Signal-anchor</keyword>
<feature type="region of interest" description="Disordered" evidence="10">
    <location>
        <begin position="76"/>
        <end position="99"/>
    </location>
</feature>
<keyword evidence="13" id="KW-1185">Reference proteome</keyword>
<keyword evidence="5 11" id="KW-0812">Transmembrane</keyword>
<evidence type="ECO:0000256" key="8">
    <source>
        <dbReference type="ARBA" id="ARBA00023136"/>
    </source>
</evidence>
<keyword evidence="9" id="KW-0325">Glycoprotein</keyword>
<dbReference type="InterPro" id="IPR029044">
    <property type="entry name" value="Nucleotide-diphossugar_trans"/>
</dbReference>
<evidence type="ECO:0000256" key="2">
    <source>
        <dbReference type="ARBA" id="ARBA00009105"/>
    </source>
</evidence>
<keyword evidence="7 11" id="KW-1133">Transmembrane helix</keyword>
<comment type="similarity">
    <text evidence="2">Belongs to the MNN1/MNT family.</text>
</comment>
<evidence type="ECO:0000256" key="7">
    <source>
        <dbReference type="ARBA" id="ARBA00022989"/>
    </source>
</evidence>
<protein>
    <submittedName>
        <fullName evidence="12">Uncharacterized protein</fullName>
    </submittedName>
</protein>
<evidence type="ECO:0000256" key="3">
    <source>
        <dbReference type="ARBA" id="ARBA00022676"/>
    </source>
</evidence>